<evidence type="ECO:0000313" key="2">
    <source>
        <dbReference type="Proteomes" id="UP000825729"/>
    </source>
</evidence>
<reference evidence="1 2" key="1">
    <citation type="submission" date="2021-07" db="EMBL/GenBank/DDBJ databases">
        <title>The Aristolochia fimbriata genome: insights into angiosperm evolution, floral development and chemical biosynthesis.</title>
        <authorList>
            <person name="Jiao Y."/>
        </authorList>
    </citation>
    <scope>NUCLEOTIDE SEQUENCE [LARGE SCALE GENOMIC DNA]</scope>
    <source>
        <strain evidence="1">IBCAS-2021</strain>
        <tissue evidence="1">Leaf</tissue>
    </source>
</reference>
<accession>A0AAV7EY77</accession>
<name>A0AAV7EY77_ARIFI</name>
<keyword evidence="2" id="KW-1185">Reference proteome</keyword>
<evidence type="ECO:0000313" key="1">
    <source>
        <dbReference type="EMBL" id="KAG9453439.1"/>
    </source>
</evidence>
<gene>
    <name evidence="1" type="ORF">H6P81_006343</name>
</gene>
<dbReference type="EMBL" id="JAINDJ010000003">
    <property type="protein sequence ID" value="KAG9453439.1"/>
    <property type="molecule type" value="Genomic_DNA"/>
</dbReference>
<proteinExistence type="predicted"/>
<protein>
    <submittedName>
        <fullName evidence="1">Uncharacterized protein</fullName>
    </submittedName>
</protein>
<organism evidence="1 2">
    <name type="scientific">Aristolochia fimbriata</name>
    <name type="common">White veined hardy Dutchman's pipe vine</name>
    <dbReference type="NCBI Taxonomy" id="158543"/>
    <lineage>
        <taxon>Eukaryota</taxon>
        <taxon>Viridiplantae</taxon>
        <taxon>Streptophyta</taxon>
        <taxon>Embryophyta</taxon>
        <taxon>Tracheophyta</taxon>
        <taxon>Spermatophyta</taxon>
        <taxon>Magnoliopsida</taxon>
        <taxon>Magnoliidae</taxon>
        <taxon>Piperales</taxon>
        <taxon>Aristolochiaceae</taxon>
        <taxon>Aristolochia</taxon>
    </lineage>
</organism>
<comment type="caution">
    <text evidence="1">The sequence shown here is derived from an EMBL/GenBank/DDBJ whole genome shotgun (WGS) entry which is preliminary data.</text>
</comment>
<dbReference type="Proteomes" id="UP000825729">
    <property type="component" value="Unassembled WGS sequence"/>
</dbReference>
<sequence length="154" mass="17184">MENAIIYFSGFCFQTRKRVIQEKPKQGAVVFWQVAVCATTVRYPQIRSQNNGAGALPFSILLSISELRWLPRLQCSFSPTITPVAIILRESRSGLPAGFPRPGFPIFGDERRPISIPGVATKRTPHWTNGFRRLWSGAAGPFEEFGNLSMQKAS</sequence>
<dbReference type="AlphaFoldDB" id="A0AAV7EY77"/>